<sequence>MSELARHSPQLDIRDFCRISTSELARHSPQLDIRDFCRMSMSEFAGHSSQLDIRDFCRMSMSELAGYSPQFEIRISNVDVSSNFTHLKRCVKTIVIEKFLSPIYFVDDYGRVCDNVKVKM</sequence>
<dbReference type="Proteomes" id="UP000828390">
    <property type="component" value="Unassembled WGS sequence"/>
</dbReference>
<protein>
    <submittedName>
        <fullName evidence="1">Uncharacterized protein</fullName>
    </submittedName>
</protein>
<accession>A0A9D4IZD6</accession>
<organism evidence="1 2">
    <name type="scientific">Dreissena polymorpha</name>
    <name type="common">Zebra mussel</name>
    <name type="synonym">Mytilus polymorpha</name>
    <dbReference type="NCBI Taxonomy" id="45954"/>
    <lineage>
        <taxon>Eukaryota</taxon>
        <taxon>Metazoa</taxon>
        <taxon>Spiralia</taxon>
        <taxon>Lophotrochozoa</taxon>
        <taxon>Mollusca</taxon>
        <taxon>Bivalvia</taxon>
        <taxon>Autobranchia</taxon>
        <taxon>Heteroconchia</taxon>
        <taxon>Euheterodonta</taxon>
        <taxon>Imparidentia</taxon>
        <taxon>Neoheterodontei</taxon>
        <taxon>Myida</taxon>
        <taxon>Dreissenoidea</taxon>
        <taxon>Dreissenidae</taxon>
        <taxon>Dreissena</taxon>
    </lineage>
</organism>
<evidence type="ECO:0000313" key="2">
    <source>
        <dbReference type="Proteomes" id="UP000828390"/>
    </source>
</evidence>
<dbReference type="EMBL" id="JAIWYP010000008">
    <property type="protein sequence ID" value="KAH3789948.1"/>
    <property type="molecule type" value="Genomic_DNA"/>
</dbReference>
<keyword evidence="2" id="KW-1185">Reference proteome</keyword>
<reference evidence="1" key="1">
    <citation type="journal article" date="2019" name="bioRxiv">
        <title>The Genome of the Zebra Mussel, Dreissena polymorpha: A Resource for Invasive Species Research.</title>
        <authorList>
            <person name="McCartney M.A."/>
            <person name="Auch B."/>
            <person name="Kono T."/>
            <person name="Mallez S."/>
            <person name="Zhang Y."/>
            <person name="Obille A."/>
            <person name="Becker A."/>
            <person name="Abrahante J.E."/>
            <person name="Garbe J."/>
            <person name="Badalamenti J.P."/>
            <person name="Herman A."/>
            <person name="Mangelson H."/>
            <person name="Liachko I."/>
            <person name="Sullivan S."/>
            <person name="Sone E.D."/>
            <person name="Koren S."/>
            <person name="Silverstein K.A.T."/>
            <person name="Beckman K.B."/>
            <person name="Gohl D.M."/>
        </authorList>
    </citation>
    <scope>NUCLEOTIDE SEQUENCE</scope>
    <source>
        <strain evidence="1">Duluth1</strain>
        <tissue evidence="1">Whole animal</tissue>
    </source>
</reference>
<reference evidence="1" key="2">
    <citation type="submission" date="2020-11" db="EMBL/GenBank/DDBJ databases">
        <authorList>
            <person name="McCartney M.A."/>
            <person name="Auch B."/>
            <person name="Kono T."/>
            <person name="Mallez S."/>
            <person name="Becker A."/>
            <person name="Gohl D.M."/>
            <person name="Silverstein K.A.T."/>
            <person name="Koren S."/>
            <person name="Bechman K.B."/>
            <person name="Herman A."/>
            <person name="Abrahante J.E."/>
            <person name="Garbe J."/>
        </authorList>
    </citation>
    <scope>NUCLEOTIDE SEQUENCE</scope>
    <source>
        <strain evidence="1">Duluth1</strain>
        <tissue evidence="1">Whole animal</tissue>
    </source>
</reference>
<name>A0A9D4IZD6_DREPO</name>
<comment type="caution">
    <text evidence="1">The sequence shown here is derived from an EMBL/GenBank/DDBJ whole genome shotgun (WGS) entry which is preliminary data.</text>
</comment>
<proteinExistence type="predicted"/>
<evidence type="ECO:0000313" key="1">
    <source>
        <dbReference type="EMBL" id="KAH3789948.1"/>
    </source>
</evidence>
<dbReference type="AlphaFoldDB" id="A0A9D4IZD6"/>
<gene>
    <name evidence="1" type="ORF">DPMN_168140</name>
</gene>